<keyword evidence="13" id="KW-1185">Reference proteome</keyword>
<keyword evidence="6 7" id="KW-0413">Isomerase</keyword>
<evidence type="ECO:0000256" key="1">
    <source>
        <dbReference type="ARBA" id="ARBA00006607"/>
    </source>
</evidence>
<proteinExistence type="inferred from homology"/>
<dbReference type="EC" id="5.6.1.7" evidence="7"/>
<dbReference type="GO" id="GO:0005737">
    <property type="term" value="C:cytoplasm"/>
    <property type="evidence" value="ECO:0007669"/>
    <property type="project" value="UniProtKB-SubCell"/>
</dbReference>
<dbReference type="FunFam" id="3.50.7.10:FF:000001">
    <property type="entry name" value="60 kDa chaperonin"/>
    <property type="match status" value="1"/>
</dbReference>
<dbReference type="GO" id="GO:0042026">
    <property type="term" value="P:protein refolding"/>
    <property type="evidence" value="ECO:0007669"/>
    <property type="project" value="UniProtKB-UniRule"/>
</dbReference>
<dbReference type="SUPFAM" id="SSF52029">
    <property type="entry name" value="GroEL apical domain-like"/>
    <property type="match status" value="1"/>
</dbReference>
<sequence>MSAKDVKFNTDARNKMLKGVNILADAVKVTLGPKGRNVVLEKSFGAPRITKDGVSVAKEIELEDKFENMGAQMVKEVASRTNDEAGDGTTTATVLAQAIVKEGMKAVAAGMNPMDLKRGIDLATLKVVEAIKNAARPVNDSGEVAQVGTISANGEASIGKQIADAMQRVGNDGVITVEENKGMETEVEVVEGMQFDRGYLSPYFVTNADKMTTELEDVIVLLHEKKLSSLQPMVPLLEQVIQSQKPLLIIAEDVEGEALATLVVNKLRGGLKIAAVKAPGFGDRRKAMLQDIAILTGGQVISEDLGMKLESVTMDMLGSAKKVSITKDETTIVDGGGDKAEIESRVAQIRNQIEETTSDYDREKLQERVAKLAGGVAVIRVGGMTETEVKERKDRVDDALNATRAAVQEGIVVGGGVALVQGGKALEGMTGANSDQEAGIAIVRKALEAPLRQIAENAGVDGAVVAGKIRESDDLTFGFNAQTEEYGDMFKFGVIDPAKVTRTALEDAASIAGLLITTEAMVADKPSKDGGNGGGMPDMGGMGGMGGMM</sequence>
<dbReference type="NCBIfam" id="NF009489">
    <property type="entry name" value="PRK12851.1"/>
    <property type="match status" value="1"/>
</dbReference>
<evidence type="ECO:0000256" key="11">
    <source>
        <dbReference type="SAM" id="MobiDB-lite"/>
    </source>
</evidence>
<feature type="binding site" evidence="7">
    <location>
        <begin position="87"/>
        <end position="91"/>
    </location>
    <ligand>
        <name>ATP</name>
        <dbReference type="ChEBI" id="CHEBI:30616"/>
    </ligand>
</feature>
<evidence type="ECO:0000256" key="2">
    <source>
        <dbReference type="ARBA" id="ARBA00022490"/>
    </source>
</evidence>
<dbReference type="InterPro" id="IPR018370">
    <property type="entry name" value="Chaperonin_Cpn60_CS"/>
</dbReference>
<dbReference type="CDD" id="cd03344">
    <property type="entry name" value="GroEL"/>
    <property type="match status" value="1"/>
</dbReference>
<gene>
    <name evidence="7 12" type="primary">groL</name>
    <name evidence="7" type="synonym">groEL</name>
    <name evidence="12" type="ORF">DL237_17070</name>
</gene>
<feature type="binding site" evidence="7">
    <location>
        <position position="51"/>
    </location>
    <ligand>
        <name>ATP</name>
        <dbReference type="ChEBI" id="CHEBI:30616"/>
    </ligand>
</feature>
<keyword evidence="4 7" id="KW-0067">ATP-binding</keyword>
<dbReference type="FunFam" id="1.10.560.10:FF:000001">
    <property type="entry name" value="60 kDa chaperonin"/>
    <property type="match status" value="1"/>
</dbReference>
<dbReference type="NCBIfam" id="NF009487">
    <property type="entry name" value="PRK12849.1"/>
    <property type="match status" value="1"/>
</dbReference>
<dbReference type="AlphaFoldDB" id="A0A399IW32"/>
<comment type="function">
    <text evidence="7 9">Together with its co-chaperonin GroES, plays an essential role in assisting protein folding. The GroEL-GroES system forms a nano-cage that allows encapsulation of the non-native substrate proteins and provides a physical environment optimized to promote and accelerate protein folding.</text>
</comment>
<dbReference type="OrthoDB" id="9766614at2"/>
<dbReference type="InterPro" id="IPR001844">
    <property type="entry name" value="Cpn60/GroEL"/>
</dbReference>
<dbReference type="NCBIfam" id="TIGR02348">
    <property type="entry name" value="GroEL"/>
    <property type="match status" value="1"/>
</dbReference>
<dbReference type="Gene3D" id="3.30.260.10">
    <property type="entry name" value="TCP-1-like chaperonin intermediate domain"/>
    <property type="match status" value="1"/>
</dbReference>
<dbReference type="PROSITE" id="PS00296">
    <property type="entry name" value="CHAPERONINS_CPN60"/>
    <property type="match status" value="1"/>
</dbReference>
<evidence type="ECO:0000256" key="4">
    <source>
        <dbReference type="ARBA" id="ARBA00022840"/>
    </source>
</evidence>
<name>A0A399IW32_9RHOB</name>
<dbReference type="Gene3D" id="1.10.560.10">
    <property type="entry name" value="GroEL-like equatorial domain"/>
    <property type="match status" value="1"/>
</dbReference>
<dbReference type="NCBIfam" id="NF009488">
    <property type="entry name" value="PRK12850.1"/>
    <property type="match status" value="1"/>
</dbReference>
<evidence type="ECO:0000256" key="10">
    <source>
        <dbReference type="SAM" id="Coils"/>
    </source>
</evidence>
<dbReference type="RefSeq" id="WP_119400306.1">
    <property type="nucleotide sequence ID" value="NZ_QWJJ01000017.1"/>
</dbReference>
<keyword evidence="5 7" id="KW-0143">Chaperone</keyword>
<dbReference type="InterPro" id="IPR027410">
    <property type="entry name" value="TCP-1-like_intermed_sf"/>
</dbReference>
<evidence type="ECO:0000256" key="6">
    <source>
        <dbReference type="ARBA" id="ARBA00023235"/>
    </source>
</evidence>
<keyword evidence="3 7" id="KW-0547">Nucleotide-binding</keyword>
<comment type="caution">
    <text evidence="7">Lacks conserved residue(s) required for the propagation of feature annotation.</text>
</comment>
<evidence type="ECO:0000256" key="9">
    <source>
        <dbReference type="RuleBase" id="RU000419"/>
    </source>
</evidence>
<dbReference type="PANTHER" id="PTHR45633">
    <property type="entry name" value="60 KDA HEAT SHOCK PROTEIN, MITOCHONDRIAL"/>
    <property type="match status" value="1"/>
</dbReference>
<feature type="binding site" evidence="7">
    <location>
        <begin position="30"/>
        <end position="33"/>
    </location>
    <ligand>
        <name>ATP</name>
        <dbReference type="ChEBI" id="CHEBI:30616"/>
    </ligand>
</feature>
<dbReference type="InterPro" id="IPR027409">
    <property type="entry name" value="GroEL-like_apical_dom_sf"/>
</dbReference>
<feature type="coiled-coil region" evidence="10">
    <location>
        <begin position="339"/>
        <end position="366"/>
    </location>
</feature>
<accession>A0A399IW32</accession>
<dbReference type="EMBL" id="QWJJ01000017">
    <property type="protein sequence ID" value="RII37388.1"/>
    <property type="molecule type" value="Genomic_DNA"/>
</dbReference>
<evidence type="ECO:0000313" key="12">
    <source>
        <dbReference type="EMBL" id="RII37388.1"/>
    </source>
</evidence>
<protein>
    <recommendedName>
        <fullName evidence="7">Chaperonin GroEL</fullName>
        <ecNumber evidence="7">5.6.1.7</ecNumber>
    </recommendedName>
    <alternativeName>
        <fullName evidence="7">60 kDa chaperonin</fullName>
    </alternativeName>
    <alternativeName>
        <fullName evidence="7">Chaperonin-60</fullName>
        <shortName evidence="7">Cpn60</shortName>
    </alternativeName>
</protein>
<evidence type="ECO:0000256" key="3">
    <source>
        <dbReference type="ARBA" id="ARBA00022741"/>
    </source>
</evidence>
<dbReference type="GO" id="GO:0140662">
    <property type="term" value="F:ATP-dependent protein folding chaperone"/>
    <property type="evidence" value="ECO:0007669"/>
    <property type="project" value="InterPro"/>
</dbReference>
<evidence type="ECO:0000313" key="13">
    <source>
        <dbReference type="Proteomes" id="UP000265848"/>
    </source>
</evidence>
<comment type="subunit">
    <text evidence="7 9">Forms a cylinder of 14 subunits composed of two heptameric rings stacked back-to-back. Interacts with the co-chaperonin GroES.</text>
</comment>
<dbReference type="PRINTS" id="PR00298">
    <property type="entry name" value="CHAPERONIN60"/>
</dbReference>
<keyword evidence="2 7" id="KW-0963">Cytoplasm</keyword>
<feature type="compositionally biased region" description="Gly residues" evidence="11">
    <location>
        <begin position="530"/>
        <end position="549"/>
    </location>
</feature>
<dbReference type="GO" id="GO:0016853">
    <property type="term" value="F:isomerase activity"/>
    <property type="evidence" value="ECO:0007669"/>
    <property type="project" value="UniProtKB-KW"/>
</dbReference>
<comment type="caution">
    <text evidence="12">The sequence shown here is derived from an EMBL/GenBank/DDBJ whole genome shotgun (WGS) entry which is preliminary data.</text>
</comment>
<dbReference type="NCBIfam" id="NF000592">
    <property type="entry name" value="PRK00013.1"/>
    <property type="match status" value="1"/>
</dbReference>
<dbReference type="Proteomes" id="UP000265848">
    <property type="component" value="Unassembled WGS sequence"/>
</dbReference>
<keyword evidence="10" id="KW-0175">Coiled coil</keyword>
<reference evidence="12 13" key="1">
    <citation type="submission" date="2018-08" db="EMBL/GenBank/DDBJ databases">
        <title>Pseudooceanicola sediminis CY03 in the family Rhodobacteracea.</title>
        <authorList>
            <person name="Zhang Y.-J."/>
        </authorList>
    </citation>
    <scope>NUCLEOTIDE SEQUENCE [LARGE SCALE GENOMIC DNA]</scope>
    <source>
        <strain evidence="12 13">CY03</strain>
    </source>
</reference>
<feature type="region of interest" description="Disordered" evidence="11">
    <location>
        <begin position="524"/>
        <end position="549"/>
    </location>
</feature>
<comment type="similarity">
    <text evidence="1 7 8">Belongs to the chaperonin (HSP60) family.</text>
</comment>
<feature type="binding site" evidence="7">
    <location>
        <position position="415"/>
    </location>
    <ligand>
        <name>ATP</name>
        <dbReference type="ChEBI" id="CHEBI:30616"/>
    </ligand>
</feature>
<dbReference type="HAMAP" id="MF_00600">
    <property type="entry name" value="CH60"/>
    <property type="match status" value="1"/>
</dbReference>
<dbReference type="Pfam" id="PF00118">
    <property type="entry name" value="Cpn60_TCP1"/>
    <property type="match status" value="1"/>
</dbReference>
<dbReference type="SUPFAM" id="SSF48592">
    <property type="entry name" value="GroEL equatorial domain-like"/>
    <property type="match status" value="1"/>
</dbReference>
<evidence type="ECO:0000256" key="7">
    <source>
        <dbReference type="HAMAP-Rule" id="MF_00600"/>
    </source>
</evidence>
<evidence type="ECO:0000256" key="8">
    <source>
        <dbReference type="RuleBase" id="RU000418"/>
    </source>
</evidence>
<dbReference type="Gene3D" id="3.50.7.10">
    <property type="entry name" value="GroEL"/>
    <property type="match status" value="1"/>
</dbReference>
<dbReference type="SUPFAM" id="SSF54849">
    <property type="entry name" value="GroEL-intermediate domain like"/>
    <property type="match status" value="1"/>
</dbReference>
<dbReference type="GO" id="GO:0051082">
    <property type="term" value="F:unfolded protein binding"/>
    <property type="evidence" value="ECO:0007669"/>
    <property type="project" value="UniProtKB-UniRule"/>
</dbReference>
<organism evidence="12 13">
    <name type="scientific">Pseudooceanicola sediminis</name>
    <dbReference type="NCBI Taxonomy" id="2211117"/>
    <lineage>
        <taxon>Bacteria</taxon>
        <taxon>Pseudomonadati</taxon>
        <taxon>Pseudomonadota</taxon>
        <taxon>Alphaproteobacteria</taxon>
        <taxon>Rhodobacterales</taxon>
        <taxon>Paracoccaceae</taxon>
        <taxon>Pseudooceanicola</taxon>
    </lineage>
</organism>
<dbReference type="InterPro" id="IPR002423">
    <property type="entry name" value="Cpn60/GroEL/TCP-1"/>
</dbReference>
<comment type="subcellular location">
    <subcellularLocation>
        <location evidence="7">Cytoplasm</location>
    </subcellularLocation>
</comment>
<feature type="binding site" evidence="7">
    <location>
        <position position="496"/>
    </location>
    <ligand>
        <name>ATP</name>
        <dbReference type="ChEBI" id="CHEBI:30616"/>
    </ligand>
</feature>
<dbReference type="InterPro" id="IPR027413">
    <property type="entry name" value="GROEL-like_equatorial_sf"/>
</dbReference>
<dbReference type="GO" id="GO:0005524">
    <property type="term" value="F:ATP binding"/>
    <property type="evidence" value="ECO:0007669"/>
    <property type="project" value="UniProtKB-UniRule"/>
</dbReference>
<evidence type="ECO:0000256" key="5">
    <source>
        <dbReference type="ARBA" id="ARBA00023186"/>
    </source>
</evidence>